<evidence type="ECO:0000256" key="1">
    <source>
        <dbReference type="SAM" id="Phobius"/>
    </source>
</evidence>
<evidence type="ECO:0000313" key="2">
    <source>
        <dbReference type="EMBL" id="ARN79329.1"/>
    </source>
</evidence>
<gene>
    <name evidence="2" type="ORF">BST97_02185</name>
</gene>
<dbReference type="EMBL" id="CP019344">
    <property type="protein sequence ID" value="ARN79329.1"/>
    <property type="molecule type" value="Genomic_DNA"/>
</dbReference>
<feature type="transmembrane region" description="Helical" evidence="1">
    <location>
        <begin position="51"/>
        <end position="71"/>
    </location>
</feature>
<organism evidence="2 3">
    <name type="scientific">Nonlabens spongiae</name>
    <dbReference type="NCBI Taxonomy" id="331648"/>
    <lineage>
        <taxon>Bacteria</taxon>
        <taxon>Pseudomonadati</taxon>
        <taxon>Bacteroidota</taxon>
        <taxon>Flavobacteriia</taxon>
        <taxon>Flavobacteriales</taxon>
        <taxon>Flavobacteriaceae</taxon>
        <taxon>Nonlabens</taxon>
    </lineage>
</organism>
<keyword evidence="3" id="KW-1185">Reference proteome</keyword>
<dbReference type="Pfam" id="PF04018">
    <property type="entry name" value="VCA0040-like"/>
    <property type="match status" value="1"/>
</dbReference>
<dbReference type="PANTHER" id="PTHR37308">
    <property type="entry name" value="INTEGRAL MEMBRANE PROTEIN"/>
    <property type="match status" value="1"/>
</dbReference>
<accession>A0A1W6MPD9</accession>
<dbReference type="Proteomes" id="UP000193431">
    <property type="component" value="Chromosome"/>
</dbReference>
<keyword evidence="1" id="KW-0812">Transmembrane</keyword>
<feature type="transmembrane region" description="Helical" evidence="1">
    <location>
        <begin position="237"/>
        <end position="254"/>
    </location>
</feature>
<proteinExistence type="predicted"/>
<name>A0A1W6MPD9_9FLAO</name>
<keyword evidence="1" id="KW-1133">Transmembrane helix</keyword>
<feature type="transmembrane region" description="Helical" evidence="1">
    <location>
        <begin position="161"/>
        <end position="181"/>
    </location>
</feature>
<dbReference type="InterPro" id="IPR007163">
    <property type="entry name" value="VCA0040-like"/>
</dbReference>
<protein>
    <submittedName>
        <fullName evidence="2">DUF368 domain-containing protein</fullName>
    </submittedName>
</protein>
<keyword evidence="1" id="KW-0472">Membrane</keyword>
<feature type="transmembrane region" description="Helical" evidence="1">
    <location>
        <begin position="138"/>
        <end position="154"/>
    </location>
</feature>
<feature type="transmembrane region" description="Helical" evidence="1">
    <location>
        <begin position="201"/>
        <end position="225"/>
    </location>
</feature>
<evidence type="ECO:0000313" key="3">
    <source>
        <dbReference type="Proteomes" id="UP000193431"/>
    </source>
</evidence>
<dbReference type="OrthoDB" id="9793746at2"/>
<feature type="transmembrane region" description="Helical" evidence="1">
    <location>
        <begin position="288"/>
        <end position="309"/>
    </location>
</feature>
<feature type="transmembrane region" description="Helical" evidence="1">
    <location>
        <begin position="77"/>
        <end position="101"/>
    </location>
</feature>
<dbReference type="AlphaFoldDB" id="A0A1W6MPD9"/>
<feature type="transmembrane region" description="Helical" evidence="1">
    <location>
        <begin position="113"/>
        <end position="132"/>
    </location>
</feature>
<dbReference type="PANTHER" id="PTHR37308:SF1">
    <property type="entry name" value="POLYPRENYL-PHOSPHATE TRANSPORTER"/>
    <property type="match status" value="1"/>
</dbReference>
<dbReference type="STRING" id="331648.BST97_02185"/>
<sequence>MGTANKVPGVSGGIVAYVGGFYEEFIRSLQRLDLKSVGFIRRGKFSEFYKYINGTFLSLLLLGEFISYFTVSKVFDLLIAYQPILVWSLFFGMIVGSVYFLARNYEGWNFKNILFLIAGMTIGVATSLMDPATQNDNLFFVFFCGMVSVSGMTIPGLSGSFILILLGNYVLLLVDSINAFFDVSVMSFQGNFSWWNDPEMLLLLKILTVFVLGSLAGLISFSHLLGWTMRYYRKQTNAIIIGFITGSLGVVWPWKKEVFKRDENAQVIVDAMNNPILENYDRYWPELLSLHTLAALILMVAGFVIVYLLDLYGNKSLPS</sequence>
<reference evidence="2 3" key="1">
    <citation type="submission" date="2016-11" db="EMBL/GenBank/DDBJ databases">
        <title>Trade-off between light-utilization and light-protection in marine flavobacteria.</title>
        <authorList>
            <person name="Kumagai Y."/>
        </authorList>
    </citation>
    <scope>NUCLEOTIDE SEQUENCE [LARGE SCALE GENOMIC DNA]</scope>
    <source>
        <strain evidence="2 3">JCM 13191</strain>
    </source>
</reference>